<dbReference type="eggNOG" id="ENOG502T160">
    <property type="taxonomic scope" value="Eukaryota"/>
</dbReference>
<reference evidence="8 9" key="1">
    <citation type="journal article" date="2012" name="New Phytol.">
        <title>Insight into trade-off between wood decay and parasitism from the genome of a fungal forest pathogen.</title>
        <authorList>
            <person name="Olson A."/>
            <person name="Aerts A."/>
            <person name="Asiegbu F."/>
            <person name="Belbahri L."/>
            <person name="Bouzid O."/>
            <person name="Broberg A."/>
            <person name="Canback B."/>
            <person name="Coutinho P.M."/>
            <person name="Cullen D."/>
            <person name="Dalman K."/>
            <person name="Deflorio G."/>
            <person name="van Diepen L.T."/>
            <person name="Dunand C."/>
            <person name="Duplessis S."/>
            <person name="Durling M."/>
            <person name="Gonthier P."/>
            <person name="Grimwood J."/>
            <person name="Fossdal C.G."/>
            <person name="Hansson D."/>
            <person name="Henrissat B."/>
            <person name="Hietala A."/>
            <person name="Himmelstrand K."/>
            <person name="Hoffmeister D."/>
            <person name="Hogberg N."/>
            <person name="James T.Y."/>
            <person name="Karlsson M."/>
            <person name="Kohler A."/>
            <person name="Kues U."/>
            <person name="Lee Y.H."/>
            <person name="Lin Y.C."/>
            <person name="Lind M."/>
            <person name="Lindquist E."/>
            <person name="Lombard V."/>
            <person name="Lucas S."/>
            <person name="Lunden K."/>
            <person name="Morin E."/>
            <person name="Murat C."/>
            <person name="Park J."/>
            <person name="Raffaello T."/>
            <person name="Rouze P."/>
            <person name="Salamov A."/>
            <person name="Schmutz J."/>
            <person name="Solheim H."/>
            <person name="Stahlberg J."/>
            <person name="Velez H."/>
            <person name="de Vries R.P."/>
            <person name="Wiebenga A."/>
            <person name="Woodward S."/>
            <person name="Yakovlev I."/>
            <person name="Garbelotto M."/>
            <person name="Martin F."/>
            <person name="Grigoriev I.V."/>
            <person name="Stenlid J."/>
        </authorList>
    </citation>
    <scope>NUCLEOTIDE SEQUENCE [LARGE SCALE GENOMIC DNA]</scope>
    <source>
        <strain evidence="8 9">TC 32-1</strain>
    </source>
</reference>
<dbReference type="Pfam" id="PF05730">
    <property type="entry name" value="CFEM"/>
    <property type="match status" value="1"/>
</dbReference>
<evidence type="ECO:0000256" key="6">
    <source>
        <dbReference type="SAM" id="SignalP"/>
    </source>
</evidence>
<feature type="signal peptide" evidence="6">
    <location>
        <begin position="1"/>
        <end position="19"/>
    </location>
</feature>
<dbReference type="Proteomes" id="UP000030671">
    <property type="component" value="Unassembled WGS sequence"/>
</dbReference>
<proteinExistence type="predicted"/>
<dbReference type="GeneID" id="20675477"/>
<dbReference type="RefSeq" id="XP_009553213.1">
    <property type="nucleotide sequence ID" value="XM_009554918.1"/>
</dbReference>
<feature type="domain" description="CFEM" evidence="7">
    <location>
        <begin position="72"/>
        <end position="190"/>
    </location>
</feature>
<dbReference type="PROSITE" id="PS52012">
    <property type="entry name" value="CFEM"/>
    <property type="match status" value="1"/>
</dbReference>
<dbReference type="OrthoDB" id="3267106at2759"/>
<gene>
    <name evidence="8" type="ORF">HETIRDRAFT_442683</name>
</gene>
<feature type="region of interest" description="Disordered" evidence="5">
    <location>
        <begin position="162"/>
        <end position="202"/>
    </location>
</feature>
<sequence>MLALPCSLVFLLLFALVSAQSSSSVPSSSARSASASQSSSASASNVPSASVTRTLTSVTLTDASGLTTIIPITVTPSSSASHSGSATSTASFPSLTGYSSCVVDCLTHAVSAANCSSVTDVNCFCESSVFPPSYESCVETSCASDLPSATSLANQFCAVSSPSTSISFTSPTSTPTSSGSSTRPSSSTPSSTTSQSASSSASSNAAAAQRGIGGTQGGLATAGISILGSILGALLV</sequence>
<dbReference type="GO" id="GO:0005576">
    <property type="term" value="C:extracellular region"/>
    <property type="evidence" value="ECO:0007669"/>
    <property type="project" value="UniProtKB-SubCell"/>
</dbReference>
<comment type="subcellular location">
    <subcellularLocation>
        <location evidence="1">Secreted</location>
    </subcellularLocation>
</comment>
<evidence type="ECO:0000313" key="9">
    <source>
        <dbReference type="Proteomes" id="UP000030671"/>
    </source>
</evidence>
<name>W4JNT6_HETIT</name>
<keyword evidence="3 6" id="KW-0732">Signal</keyword>
<keyword evidence="4" id="KW-1015">Disulfide bond</keyword>
<accession>W4JNT6</accession>
<evidence type="ECO:0000256" key="1">
    <source>
        <dbReference type="ARBA" id="ARBA00004613"/>
    </source>
</evidence>
<evidence type="ECO:0000256" key="4">
    <source>
        <dbReference type="ARBA" id="ARBA00023157"/>
    </source>
</evidence>
<evidence type="ECO:0000256" key="2">
    <source>
        <dbReference type="ARBA" id="ARBA00022525"/>
    </source>
</evidence>
<dbReference type="AlphaFoldDB" id="W4JNT6"/>
<organism evidence="8 9">
    <name type="scientific">Heterobasidion irregulare (strain TC 32-1)</name>
    <dbReference type="NCBI Taxonomy" id="747525"/>
    <lineage>
        <taxon>Eukaryota</taxon>
        <taxon>Fungi</taxon>
        <taxon>Dikarya</taxon>
        <taxon>Basidiomycota</taxon>
        <taxon>Agaricomycotina</taxon>
        <taxon>Agaricomycetes</taxon>
        <taxon>Russulales</taxon>
        <taxon>Bondarzewiaceae</taxon>
        <taxon>Heterobasidion</taxon>
        <taxon>Heterobasidion annosum species complex</taxon>
    </lineage>
</organism>
<evidence type="ECO:0000259" key="7">
    <source>
        <dbReference type="PROSITE" id="PS52012"/>
    </source>
</evidence>
<evidence type="ECO:0000256" key="5">
    <source>
        <dbReference type="SAM" id="MobiDB-lite"/>
    </source>
</evidence>
<dbReference type="InParanoid" id="W4JNT6"/>
<evidence type="ECO:0000256" key="3">
    <source>
        <dbReference type="ARBA" id="ARBA00022729"/>
    </source>
</evidence>
<feature type="chain" id="PRO_5004843789" description="CFEM domain-containing protein" evidence="6">
    <location>
        <begin position="20"/>
        <end position="236"/>
    </location>
</feature>
<keyword evidence="9" id="KW-1185">Reference proteome</keyword>
<dbReference type="KEGG" id="hir:HETIRDRAFT_442683"/>
<dbReference type="HOGENOM" id="CLU_094660_1_0_1"/>
<dbReference type="EMBL" id="KI925467">
    <property type="protein sequence ID" value="ETW74725.1"/>
    <property type="molecule type" value="Genomic_DNA"/>
</dbReference>
<keyword evidence="2" id="KW-0964">Secreted</keyword>
<protein>
    <recommendedName>
        <fullName evidence="7">CFEM domain-containing protein</fullName>
    </recommendedName>
</protein>
<evidence type="ECO:0000313" key="8">
    <source>
        <dbReference type="EMBL" id="ETW74725.1"/>
    </source>
</evidence>
<dbReference type="InterPro" id="IPR008427">
    <property type="entry name" value="Extracellular_membr_CFEM_dom"/>
</dbReference>